<dbReference type="SUPFAM" id="SSF52402">
    <property type="entry name" value="Adenine nucleotide alpha hydrolases-like"/>
    <property type="match status" value="1"/>
</dbReference>
<evidence type="ECO:0000256" key="7">
    <source>
        <dbReference type="ARBA" id="ARBA00048539"/>
    </source>
</evidence>
<keyword evidence="2 8" id="KW-0963">Cytoplasm</keyword>
<dbReference type="InterPro" id="IPR012796">
    <property type="entry name" value="Lysidine-tRNA-synth_C"/>
</dbReference>
<dbReference type="Pfam" id="PF01171">
    <property type="entry name" value="ATP_bind_3"/>
    <property type="match status" value="1"/>
</dbReference>
<comment type="function">
    <text evidence="8">Ligates lysine onto the cytidine present at position 34 of the AUA codon-specific tRNA(Ile) that contains the anticodon CAU, in an ATP-dependent manner. Cytidine is converted to lysidine, thus changing the amino acid specificity of the tRNA from methionine to isoleucine.</text>
</comment>
<evidence type="ECO:0000256" key="4">
    <source>
        <dbReference type="ARBA" id="ARBA00022694"/>
    </source>
</evidence>
<dbReference type="AlphaFoldDB" id="A0A9X3ASV6"/>
<dbReference type="InterPro" id="IPR015262">
    <property type="entry name" value="tRNA_Ile_lys_synt_subst-bd"/>
</dbReference>
<dbReference type="Proteomes" id="UP001147830">
    <property type="component" value="Unassembled WGS sequence"/>
</dbReference>
<dbReference type="InterPro" id="IPR011063">
    <property type="entry name" value="TilS/TtcA_N"/>
</dbReference>
<dbReference type="Gene3D" id="1.20.59.20">
    <property type="match status" value="1"/>
</dbReference>
<comment type="domain">
    <text evidence="8">The N-terminal region contains the highly conserved SGGXDS motif, predicted to be a P-loop motif involved in ATP binding.</text>
</comment>
<evidence type="ECO:0000256" key="1">
    <source>
        <dbReference type="ARBA" id="ARBA00004496"/>
    </source>
</evidence>
<feature type="binding site" evidence="8">
    <location>
        <begin position="28"/>
        <end position="33"/>
    </location>
    <ligand>
        <name>ATP</name>
        <dbReference type="ChEBI" id="CHEBI:30616"/>
    </ligand>
</feature>
<dbReference type="Gene3D" id="3.40.50.620">
    <property type="entry name" value="HUPs"/>
    <property type="match status" value="1"/>
</dbReference>
<reference evidence="10" key="2">
    <citation type="submission" date="2022-08" db="EMBL/GenBank/DDBJ databases">
        <authorList>
            <person name="Dong C."/>
        </authorList>
    </citation>
    <scope>NUCLEOTIDE SEQUENCE</scope>
    <source>
        <strain evidence="10">59MF3M-4</strain>
    </source>
</reference>
<dbReference type="InterPro" id="IPR014729">
    <property type="entry name" value="Rossmann-like_a/b/a_fold"/>
</dbReference>
<dbReference type="EMBL" id="JAOANI010000028">
    <property type="protein sequence ID" value="MCT7360860.1"/>
    <property type="molecule type" value="Genomic_DNA"/>
</dbReference>
<dbReference type="CDD" id="cd01992">
    <property type="entry name" value="TilS_N"/>
    <property type="match status" value="1"/>
</dbReference>
<evidence type="ECO:0000256" key="6">
    <source>
        <dbReference type="ARBA" id="ARBA00022840"/>
    </source>
</evidence>
<evidence type="ECO:0000313" key="11">
    <source>
        <dbReference type="Proteomes" id="UP001147830"/>
    </source>
</evidence>
<dbReference type="GO" id="GO:0005737">
    <property type="term" value="C:cytoplasm"/>
    <property type="evidence" value="ECO:0007669"/>
    <property type="project" value="UniProtKB-SubCell"/>
</dbReference>
<dbReference type="SMART" id="SM00977">
    <property type="entry name" value="TilS_C"/>
    <property type="match status" value="1"/>
</dbReference>
<dbReference type="GO" id="GO:0032267">
    <property type="term" value="F:tRNA(Ile)-lysidine synthase activity"/>
    <property type="evidence" value="ECO:0007669"/>
    <property type="project" value="UniProtKB-EC"/>
</dbReference>
<accession>A0A9X3ASV6</accession>
<dbReference type="SUPFAM" id="SSF56037">
    <property type="entry name" value="PheT/TilS domain"/>
    <property type="match status" value="1"/>
</dbReference>
<sequence>MPHALLNILTQAISPLLARSGNIVVAYSGGLDSSVLLHLLRQLTFEQGLAPSRLVALHVHHGLSANADAWAQHCAGQCAQWDIPFICERVAVNNRGNGVEQAAREARYAVFNQYCQPGDTLLLAHHADDQAETFFMRLLRGSGLTGLAAMAAQRELTPGSGIVLLRPLLACHRAALETYAAEHQLDWIEDESNRDPRFERNLWRNTLLPQLFAHLPEKETVLQRSIKQLQQDQQLLQELLQPALESCLRPCHWPLTANLACSVPALTAAPAHHRPYLLRGWLARCGIGAAGNVGADVLRRIEQEVIQAAADRQPQLQIGRFTLRRFQQALYLVSDGVKAAEAMLPGMMAEPREVLLSADFTLPWAGAEIASVAPAHRQRSVAVRPGIYQLVPAAACRGKTLKIAGRPRKTLKHLWQEAGVPPWLRECWPVLLQEGELCALVGLYVGEGASPAAQATPENQVFLQWTGIF</sequence>
<keyword evidence="6 8" id="KW-0067">ATP-binding</keyword>
<comment type="caution">
    <text evidence="10">The sequence shown here is derived from an EMBL/GenBank/DDBJ whole genome shotgun (WGS) entry which is preliminary data.</text>
</comment>
<keyword evidence="11" id="KW-1185">Reference proteome</keyword>
<dbReference type="NCBIfam" id="TIGR02432">
    <property type="entry name" value="lysidine_TilS_N"/>
    <property type="match status" value="1"/>
</dbReference>
<evidence type="ECO:0000256" key="3">
    <source>
        <dbReference type="ARBA" id="ARBA00022598"/>
    </source>
</evidence>
<dbReference type="PANTHER" id="PTHR43033">
    <property type="entry name" value="TRNA(ILE)-LYSIDINE SYNTHASE-RELATED"/>
    <property type="match status" value="1"/>
</dbReference>
<dbReference type="EC" id="6.3.4.19" evidence="8"/>
<evidence type="ECO:0000256" key="5">
    <source>
        <dbReference type="ARBA" id="ARBA00022741"/>
    </source>
</evidence>
<dbReference type="HAMAP" id="MF_01161">
    <property type="entry name" value="tRNA_Ile_lys_synt"/>
    <property type="match status" value="1"/>
</dbReference>
<feature type="domain" description="Lysidine-tRNA(Ile) synthetase C-terminal" evidence="9">
    <location>
        <begin position="390"/>
        <end position="465"/>
    </location>
</feature>
<dbReference type="SUPFAM" id="SSF82829">
    <property type="entry name" value="MesJ substrate recognition domain-like"/>
    <property type="match status" value="1"/>
</dbReference>
<evidence type="ECO:0000256" key="8">
    <source>
        <dbReference type="HAMAP-Rule" id="MF_01161"/>
    </source>
</evidence>
<protein>
    <recommendedName>
        <fullName evidence="8">tRNA(Ile)-lysidine synthase</fullName>
        <ecNumber evidence="8">6.3.4.19</ecNumber>
    </recommendedName>
    <alternativeName>
        <fullName evidence="8">tRNA(Ile)-2-lysyl-cytidine synthase</fullName>
    </alternativeName>
    <alternativeName>
        <fullName evidence="8">tRNA(Ile)-lysidine synthetase</fullName>
    </alternativeName>
</protein>
<keyword evidence="3 8" id="KW-0436">Ligase</keyword>
<dbReference type="PANTHER" id="PTHR43033:SF1">
    <property type="entry name" value="TRNA(ILE)-LYSIDINE SYNTHASE-RELATED"/>
    <property type="match status" value="1"/>
</dbReference>
<evidence type="ECO:0000259" key="9">
    <source>
        <dbReference type="SMART" id="SM00977"/>
    </source>
</evidence>
<gene>
    <name evidence="8 10" type="primary">tilS</name>
    <name evidence="10" type="ORF">NYR02_17700</name>
</gene>
<name>A0A9X3ASV6_9GAMM</name>
<dbReference type="InterPro" id="IPR012094">
    <property type="entry name" value="tRNA_Ile_lys_synt"/>
</dbReference>
<comment type="subcellular location">
    <subcellularLocation>
        <location evidence="1 8">Cytoplasm</location>
    </subcellularLocation>
</comment>
<evidence type="ECO:0000313" key="10">
    <source>
        <dbReference type="EMBL" id="MCT7360860.1"/>
    </source>
</evidence>
<organism evidence="10 11">
    <name type="scientific">Thalassolituus pacificus</name>
    <dbReference type="NCBI Taxonomy" id="2975440"/>
    <lineage>
        <taxon>Bacteria</taxon>
        <taxon>Pseudomonadati</taxon>
        <taxon>Pseudomonadota</taxon>
        <taxon>Gammaproteobacteria</taxon>
        <taxon>Oceanospirillales</taxon>
        <taxon>Oceanospirillaceae</taxon>
        <taxon>Thalassolituus</taxon>
    </lineage>
</organism>
<dbReference type="GO" id="GO:0005524">
    <property type="term" value="F:ATP binding"/>
    <property type="evidence" value="ECO:0007669"/>
    <property type="project" value="UniProtKB-UniRule"/>
</dbReference>
<evidence type="ECO:0000256" key="2">
    <source>
        <dbReference type="ARBA" id="ARBA00022490"/>
    </source>
</evidence>
<proteinExistence type="inferred from homology"/>
<comment type="similarity">
    <text evidence="8">Belongs to the tRNA(Ile)-lysidine synthase family.</text>
</comment>
<dbReference type="InterPro" id="IPR012795">
    <property type="entry name" value="tRNA_Ile_lys_synt_N"/>
</dbReference>
<dbReference type="Pfam" id="PF09179">
    <property type="entry name" value="TilS"/>
    <property type="match status" value="1"/>
</dbReference>
<keyword evidence="5 8" id="KW-0547">Nucleotide-binding</keyword>
<dbReference type="GO" id="GO:0006400">
    <property type="term" value="P:tRNA modification"/>
    <property type="evidence" value="ECO:0007669"/>
    <property type="project" value="UniProtKB-UniRule"/>
</dbReference>
<dbReference type="Pfam" id="PF11734">
    <property type="entry name" value="TilS_C"/>
    <property type="match status" value="1"/>
</dbReference>
<reference evidence="10" key="1">
    <citation type="journal article" date="2022" name="Front. Microbiol.">
        <title>Genome-based taxonomic rearrangement of Oceanobacter-related bacteria including the description of Thalassolituus hydrocarbonoclasticus sp. nov. and Thalassolituus pacificus sp. nov. and emended description of the genus Thalassolituus.</title>
        <authorList>
            <person name="Dong C."/>
            <person name="Wei L."/>
            <person name="Wang J."/>
            <person name="Lai Q."/>
            <person name="Huang Z."/>
            <person name="Shao Z."/>
        </authorList>
    </citation>
    <scope>NUCLEOTIDE SEQUENCE</scope>
    <source>
        <strain evidence="10">59MF3M-4</strain>
    </source>
</reference>
<comment type="catalytic activity">
    <reaction evidence="7 8">
        <text>cytidine(34) in tRNA(Ile2) + L-lysine + ATP = lysidine(34) in tRNA(Ile2) + AMP + diphosphate + H(+)</text>
        <dbReference type="Rhea" id="RHEA:43744"/>
        <dbReference type="Rhea" id="RHEA-COMP:10625"/>
        <dbReference type="Rhea" id="RHEA-COMP:10670"/>
        <dbReference type="ChEBI" id="CHEBI:15378"/>
        <dbReference type="ChEBI" id="CHEBI:30616"/>
        <dbReference type="ChEBI" id="CHEBI:32551"/>
        <dbReference type="ChEBI" id="CHEBI:33019"/>
        <dbReference type="ChEBI" id="CHEBI:82748"/>
        <dbReference type="ChEBI" id="CHEBI:83665"/>
        <dbReference type="ChEBI" id="CHEBI:456215"/>
        <dbReference type="EC" id="6.3.4.19"/>
    </reaction>
</comment>
<dbReference type="NCBIfam" id="TIGR02433">
    <property type="entry name" value="lysidine_TilS_C"/>
    <property type="match status" value="1"/>
</dbReference>
<dbReference type="RefSeq" id="WP_260977680.1">
    <property type="nucleotide sequence ID" value="NZ_JAOANI010000028.1"/>
</dbReference>
<keyword evidence="4 8" id="KW-0819">tRNA processing</keyword>